<dbReference type="EMBL" id="GL833143">
    <property type="protein sequence ID" value="EGB05162.1"/>
    <property type="molecule type" value="Genomic_DNA"/>
</dbReference>
<sequence length="555" mass="63373">MTISVSQVKRDARSLASLVDEQLSACRALRSDATVQKVLSENHTTSTQTIHKQCAYLLLTLKSDIRELHQKIAFATDASPADVFRRTRQLEENIRQAGRSNDTTTNLLGVMRLLELKESMSVDILSKLLNEKKAFDEEYGIVSDDSVATHGNAISHSFESIEHHSSTETRMSLRLYSQFIILQRVLASLLSLGTKDKNGQIVAINMVQKEKMALESELARIYEINAALRSDNDELVNAEMKKRQRMKLEEREVMIRKITLQCEELQRENNRILIENGRLVDVVSALETSLIEVRAHAAREMDFFAPRIQELESRTGGLTSKVEKLALDIEMMSGLVWHHVLEVCNVVQKHLNLATELSLQIKLKAQSDGRLSTDLQAARSELDKMSQLAMRRGHIASIAMVARRTTQSKSKQILGEIENLAIKMSNLQMQSDAKQAILDVYYNQTLQLNEEIKTRHERERFWKCESAKIQAEYDEHSVEFESLNRRFAAMFENGMTAEKEHEFVAMRSDLENTRSHNKEQYYKIQELEARIFELELTMGSVGSDGKKIDRNATKT</sequence>
<dbReference type="Proteomes" id="UP000002729">
    <property type="component" value="Unassembled WGS sequence"/>
</dbReference>
<dbReference type="eggNOG" id="ENOG502SX17">
    <property type="taxonomic scope" value="Eukaryota"/>
</dbReference>
<dbReference type="RefSeq" id="XP_009040063.1">
    <property type="nucleotide sequence ID" value="XM_009041815.1"/>
</dbReference>
<dbReference type="OrthoDB" id="10645141at2759"/>
<evidence type="ECO:0000313" key="3">
    <source>
        <dbReference type="Proteomes" id="UP000002729"/>
    </source>
</evidence>
<keyword evidence="3" id="KW-1185">Reference proteome</keyword>
<dbReference type="AlphaFoldDB" id="F0YI39"/>
<evidence type="ECO:0000256" key="1">
    <source>
        <dbReference type="SAM" id="Coils"/>
    </source>
</evidence>
<protein>
    <submittedName>
        <fullName evidence="2">Uncharacterized protein</fullName>
    </submittedName>
</protein>
<feature type="coiled-coil region" evidence="1">
    <location>
        <begin position="248"/>
        <end position="275"/>
    </location>
</feature>
<dbReference type="GeneID" id="20228638"/>
<proteinExistence type="predicted"/>
<keyword evidence="1" id="KW-0175">Coiled coil</keyword>
<evidence type="ECO:0000313" key="2">
    <source>
        <dbReference type="EMBL" id="EGB05162.1"/>
    </source>
</evidence>
<accession>F0YI39</accession>
<reference evidence="2 3" key="1">
    <citation type="journal article" date="2011" name="Proc. Natl. Acad. Sci. U.S.A.">
        <title>Niche of harmful alga Aureococcus anophagefferens revealed through ecogenomics.</title>
        <authorList>
            <person name="Gobler C.J."/>
            <person name="Berry D.L."/>
            <person name="Dyhrman S.T."/>
            <person name="Wilhelm S.W."/>
            <person name="Salamov A."/>
            <person name="Lobanov A.V."/>
            <person name="Zhang Y."/>
            <person name="Collier J.L."/>
            <person name="Wurch L.L."/>
            <person name="Kustka A.B."/>
            <person name="Dill B.D."/>
            <person name="Shah M."/>
            <person name="VerBerkmoes N.C."/>
            <person name="Kuo A."/>
            <person name="Terry A."/>
            <person name="Pangilinan J."/>
            <person name="Lindquist E.A."/>
            <person name="Lucas S."/>
            <person name="Paulsen I.T."/>
            <person name="Hattenrath-Lehmann T.K."/>
            <person name="Talmage S.C."/>
            <person name="Walker E.A."/>
            <person name="Koch F."/>
            <person name="Burson A.M."/>
            <person name="Marcoval M.A."/>
            <person name="Tang Y.Z."/>
            <person name="Lecleir G.R."/>
            <person name="Coyne K.J."/>
            <person name="Berg G.M."/>
            <person name="Bertrand E.M."/>
            <person name="Saito M.A."/>
            <person name="Gladyshev V.N."/>
            <person name="Grigoriev I.V."/>
        </authorList>
    </citation>
    <scope>NUCLEOTIDE SEQUENCE [LARGE SCALE GENOMIC DNA]</scope>
    <source>
        <strain evidence="3">CCMP 1984</strain>
    </source>
</reference>
<gene>
    <name evidence="2" type="ORF">AURANDRAFT_72286</name>
</gene>
<dbReference type="KEGG" id="aaf:AURANDRAFT_72286"/>
<organism evidence="3">
    <name type="scientific">Aureococcus anophagefferens</name>
    <name type="common">Harmful bloom alga</name>
    <dbReference type="NCBI Taxonomy" id="44056"/>
    <lineage>
        <taxon>Eukaryota</taxon>
        <taxon>Sar</taxon>
        <taxon>Stramenopiles</taxon>
        <taxon>Ochrophyta</taxon>
        <taxon>Pelagophyceae</taxon>
        <taxon>Pelagomonadales</taxon>
        <taxon>Pelagomonadaceae</taxon>
        <taxon>Aureococcus</taxon>
    </lineage>
</organism>
<dbReference type="InParanoid" id="F0YI39"/>
<name>F0YI39_AURAN</name>
<dbReference type="OMA" id="HERERFW"/>